<dbReference type="PANTHER" id="PTHR15462">
    <property type="entry name" value="SERINE PROTEASE"/>
    <property type="match status" value="1"/>
</dbReference>
<dbReference type="PANTHER" id="PTHR15462:SF8">
    <property type="entry name" value="SERINE PROTEASE"/>
    <property type="match status" value="1"/>
</dbReference>
<evidence type="ECO:0000313" key="3">
    <source>
        <dbReference type="EMBL" id="GFG89881.1"/>
    </source>
</evidence>
<keyword evidence="4" id="KW-1185">Reference proteome</keyword>
<dbReference type="PROSITE" id="PS51257">
    <property type="entry name" value="PROKAR_LIPOPROTEIN"/>
    <property type="match status" value="1"/>
</dbReference>
<dbReference type="RefSeq" id="WP_163710813.1">
    <property type="nucleotide sequence ID" value="NZ_BLKZ01000001.1"/>
</dbReference>
<dbReference type="AlphaFoldDB" id="A0A7I9YMH4"/>
<dbReference type="Proteomes" id="UP000465360">
    <property type="component" value="Unassembled WGS sequence"/>
</dbReference>
<gene>
    <name evidence="3" type="ORF">MBOU_19230</name>
</gene>
<keyword evidence="1 2" id="KW-0732">Signal</keyword>
<evidence type="ECO:0000256" key="2">
    <source>
        <dbReference type="SAM" id="SignalP"/>
    </source>
</evidence>
<dbReference type="EMBL" id="BLKZ01000001">
    <property type="protein sequence ID" value="GFG89881.1"/>
    <property type="molecule type" value="Genomic_DNA"/>
</dbReference>
<dbReference type="GO" id="GO:0006508">
    <property type="term" value="P:proteolysis"/>
    <property type="evidence" value="ECO:0007669"/>
    <property type="project" value="InterPro"/>
</dbReference>
<evidence type="ECO:0000313" key="4">
    <source>
        <dbReference type="Proteomes" id="UP000465360"/>
    </source>
</evidence>
<feature type="chain" id="PRO_5029721218" description="Trypsin" evidence="2">
    <location>
        <begin position="24"/>
        <end position="271"/>
    </location>
</feature>
<reference evidence="3 4" key="1">
    <citation type="journal article" date="2019" name="Emerg. Microbes Infect.">
        <title>Comprehensive subspecies identification of 175 nontuberculous mycobacteria species based on 7547 genomic profiles.</title>
        <authorList>
            <person name="Matsumoto Y."/>
            <person name="Kinjo T."/>
            <person name="Motooka D."/>
            <person name="Nabeya D."/>
            <person name="Jung N."/>
            <person name="Uechi K."/>
            <person name="Horii T."/>
            <person name="Iida T."/>
            <person name="Fujita J."/>
            <person name="Nakamura S."/>
        </authorList>
    </citation>
    <scope>NUCLEOTIDE SEQUENCE [LARGE SCALE GENOMIC DNA]</scope>
    <source>
        <strain evidence="3 4">JCM 30725</strain>
    </source>
</reference>
<name>A0A7I9YMH4_MYCBU</name>
<evidence type="ECO:0008006" key="5">
    <source>
        <dbReference type="Google" id="ProtNLM"/>
    </source>
</evidence>
<protein>
    <recommendedName>
        <fullName evidence="5">Trypsin</fullName>
    </recommendedName>
</protein>
<dbReference type="InterPro" id="IPR018114">
    <property type="entry name" value="TRYPSIN_HIS"/>
</dbReference>
<dbReference type="InterPro" id="IPR050966">
    <property type="entry name" value="Glutamyl_endopeptidase"/>
</dbReference>
<dbReference type="InterPro" id="IPR009003">
    <property type="entry name" value="Peptidase_S1_PA"/>
</dbReference>
<dbReference type="Pfam" id="PF13365">
    <property type="entry name" value="Trypsin_2"/>
    <property type="match status" value="1"/>
</dbReference>
<feature type="signal peptide" evidence="2">
    <location>
        <begin position="1"/>
        <end position="23"/>
    </location>
</feature>
<comment type="caution">
    <text evidence="3">The sequence shown here is derived from an EMBL/GenBank/DDBJ whole genome shotgun (WGS) entry which is preliminary data.</text>
</comment>
<organism evidence="3 4">
    <name type="scientific">Mycobacterium bourgelatii</name>
    <dbReference type="NCBI Taxonomy" id="1273442"/>
    <lineage>
        <taxon>Bacteria</taxon>
        <taxon>Bacillati</taxon>
        <taxon>Actinomycetota</taxon>
        <taxon>Actinomycetes</taxon>
        <taxon>Mycobacteriales</taxon>
        <taxon>Mycobacteriaceae</taxon>
        <taxon>Mycobacterium</taxon>
    </lineage>
</organism>
<accession>A0A7I9YMH4</accession>
<proteinExistence type="predicted"/>
<dbReference type="Gene3D" id="2.40.10.10">
    <property type="entry name" value="Trypsin-like serine proteases"/>
    <property type="match status" value="2"/>
</dbReference>
<dbReference type="SUPFAM" id="SSF50494">
    <property type="entry name" value="Trypsin-like serine proteases"/>
    <property type="match status" value="1"/>
</dbReference>
<dbReference type="GO" id="GO:0004252">
    <property type="term" value="F:serine-type endopeptidase activity"/>
    <property type="evidence" value="ECO:0007669"/>
    <property type="project" value="InterPro"/>
</dbReference>
<dbReference type="PROSITE" id="PS00134">
    <property type="entry name" value="TRYPSIN_HIS"/>
    <property type="match status" value="1"/>
</dbReference>
<dbReference type="InterPro" id="IPR043504">
    <property type="entry name" value="Peptidase_S1_PA_chymotrypsin"/>
</dbReference>
<sequence>MRRVTAALCMPVGVAMLLTSSCARPVDHASSGSAPLTSASVRQLGEPAHVRAAGPVSPDPRVGALFLNGKPVHFCTGSVLHSATGDLVLTAAHCLQGGSRLTFVPAFENDAAPSDRWTVVQVYLDPRWAGSRDPRADYAIARVRGPGKSVLEERTGAALTLSTAPPPGSLVTVTGYPAGVGGQPIACQGSTRTTDEGFPSLQCQGLVGGTSGAPWVRGSRVTGVIGGFEAGGCTADVSYSAPFDEHTAQLLARAEAGGPGDTAPSGLDDAC</sequence>
<evidence type="ECO:0000256" key="1">
    <source>
        <dbReference type="ARBA" id="ARBA00022729"/>
    </source>
</evidence>